<protein>
    <submittedName>
        <fullName evidence="1">Uncharacterized protein</fullName>
    </submittedName>
</protein>
<dbReference type="AlphaFoldDB" id="A0A166VW69"/>
<dbReference type="EMBL" id="KV417483">
    <property type="protein sequence ID" value="KZP33125.1"/>
    <property type="molecule type" value="Genomic_DNA"/>
</dbReference>
<organism evidence="1 2">
    <name type="scientific">Athelia psychrophila</name>
    <dbReference type="NCBI Taxonomy" id="1759441"/>
    <lineage>
        <taxon>Eukaryota</taxon>
        <taxon>Fungi</taxon>
        <taxon>Dikarya</taxon>
        <taxon>Basidiomycota</taxon>
        <taxon>Agaricomycotina</taxon>
        <taxon>Agaricomycetes</taxon>
        <taxon>Agaricomycetidae</taxon>
        <taxon>Atheliales</taxon>
        <taxon>Atheliaceae</taxon>
        <taxon>Athelia</taxon>
    </lineage>
</organism>
<evidence type="ECO:0000313" key="1">
    <source>
        <dbReference type="EMBL" id="KZP33125.1"/>
    </source>
</evidence>
<sequence>MNATFPSGLVMLCAGDQDLAAAFVALYLPHAPPAALQSLPFSSTASCPLVSGFQLMQHEHTDDAGSVAIVRKLFIFSILSSIRPGDLCEETSSLMASGLAKTPWGARASPA</sequence>
<reference evidence="1 2" key="1">
    <citation type="journal article" date="2016" name="Mol. Biol. Evol.">
        <title>Comparative Genomics of Early-Diverging Mushroom-Forming Fungi Provides Insights into the Origins of Lignocellulose Decay Capabilities.</title>
        <authorList>
            <person name="Nagy L.G."/>
            <person name="Riley R."/>
            <person name="Tritt A."/>
            <person name="Adam C."/>
            <person name="Daum C."/>
            <person name="Floudas D."/>
            <person name="Sun H."/>
            <person name="Yadav J.S."/>
            <person name="Pangilinan J."/>
            <person name="Larsson K.H."/>
            <person name="Matsuura K."/>
            <person name="Barry K."/>
            <person name="Labutti K."/>
            <person name="Kuo R."/>
            <person name="Ohm R.A."/>
            <person name="Bhattacharya S.S."/>
            <person name="Shirouzu T."/>
            <person name="Yoshinaga Y."/>
            <person name="Martin F.M."/>
            <person name="Grigoriev I.V."/>
            <person name="Hibbett D.S."/>
        </authorList>
    </citation>
    <scope>NUCLEOTIDE SEQUENCE [LARGE SCALE GENOMIC DNA]</scope>
    <source>
        <strain evidence="1 2">CBS 109695</strain>
    </source>
</reference>
<accession>A0A166VW69</accession>
<evidence type="ECO:0000313" key="2">
    <source>
        <dbReference type="Proteomes" id="UP000076532"/>
    </source>
</evidence>
<dbReference type="Proteomes" id="UP000076532">
    <property type="component" value="Unassembled WGS sequence"/>
</dbReference>
<keyword evidence="2" id="KW-1185">Reference proteome</keyword>
<gene>
    <name evidence="1" type="ORF">FIBSPDRAFT_943540</name>
</gene>
<proteinExistence type="predicted"/>
<name>A0A166VW69_9AGAM</name>